<dbReference type="SFLD" id="SFLDG01135">
    <property type="entry name" value="C1.5.6:_HAD__Beta-PGM__Phospha"/>
    <property type="match status" value="1"/>
</dbReference>
<dbReference type="SFLD" id="SFLDS00003">
    <property type="entry name" value="Haloacid_Dehalogenase"/>
    <property type="match status" value="1"/>
</dbReference>
<dbReference type="Gene3D" id="3.40.50.1000">
    <property type="entry name" value="HAD superfamily/HAD-like"/>
    <property type="match status" value="1"/>
</dbReference>
<dbReference type="InterPro" id="IPR023198">
    <property type="entry name" value="PGP-like_dom2"/>
</dbReference>
<keyword evidence="2" id="KW-1185">Reference proteome</keyword>
<name>A0A4P9C4P9_EUBML</name>
<dbReference type="NCBIfam" id="TIGR01549">
    <property type="entry name" value="HAD-SF-IA-v1"/>
    <property type="match status" value="1"/>
</dbReference>
<dbReference type="RefSeq" id="WP_096919887.1">
    <property type="nucleotide sequence ID" value="NZ_CP029487.1"/>
</dbReference>
<dbReference type="InterPro" id="IPR052550">
    <property type="entry name" value="Pyrimidine_5'-ntase_YjjG"/>
</dbReference>
<dbReference type="Gene3D" id="1.10.150.240">
    <property type="entry name" value="Putative phosphatase, domain 2"/>
    <property type="match status" value="1"/>
</dbReference>
<dbReference type="NCBIfam" id="TIGR02254">
    <property type="entry name" value="YjjG_YfnB"/>
    <property type="match status" value="1"/>
</dbReference>
<dbReference type="PANTHER" id="PTHR47478:SF1">
    <property type="entry name" value="PYRIMIDINE 5'-NUCLEOTIDASE YJJG"/>
    <property type="match status" value="1"/>
</dbReference>
<organism evidence="1 2">
    <name type="scientific">Eubacterium maltosivorans</name>
    <dbReference type="NCBI Taxonomy" id="2041044"/>
    <lineage>
        <taxon>Bacteria</taxon>
        <taxon>Bacillati</taxon>
        <taxon>Bacillota</taxon>
        <taxon>Clostridia</taxon>
        <taxon>Eubacteriales</taxon>
        <taxon>Eubacteriaceae</taxon>
        <taxon>Eubacterium</taxon>
    </lineage>
</organism>
<dbReference type="SFLD" id="SFLDG01129">
    <property type="entry name" value="C1.5:_HAD__Beta-PGM__Phosphata"/>
    <property type="match status" value="1"/>
</dbReference>
<dbReference type="PANTHER" id="PTHR47478">
    <property type="match status" value="1"/>
</dbReference>
<reference evidence="1 2" key="1">
    <citation type="submission" date="2018-05" db="EMBL/GenBank/DDBJ databases">
        <title>Genome comparison of Eubacterium sp.</title>
        <authorList>
            <person name="Feng Y."/>
            <person name="Sanchez-Andrea I."/>
            <person name="Stams A.J.M."/>
            <person name="De Vos W.M."/>
        </authorList>
    </citation>
    <scope>NUCLEOTIDE SEQUENCE [LARGE SCALE GENOMIC DNA]</scope>
    <source>
        <strain evidence="1 2">YI</strain>
    </source>
</reference>
<gene>
    <name evidence="1" type="ORF">CPZ25_003275</name>
</gene>
<dbReference type="InterPro" id="IPR011951">
    <property type="entry name" value="HAD-SF_hydro_IA_YjjG/PynA"/>
</dbReference>
<dbReference type="Pfam" id="PF00702">
    <property type="entry name" value="Hydrolase"/>
    <property type="match status" value="1"/>
</dbReference>
<evidence type="ECO:0000313" key="2">
    <source>
        <dbReference type="Proteomes" id="UP000218387"/>
    </source>
</evidence>
<dbReference type="InterPro" id="IPR036412">
    <property type="entry name" value="HAD-like_sf"/>
</dbReference>
<dbReference type="Proteomes" id="UP000218387">
    <property type="component" value="Chromosome"/>
</dbReference>
<sequence>MKKYTTLLFDADGTLMDFKKTEAQALDQTFRKYGVHPTKEILDLYADINHGLWKDFEHGLIDKDTLVTSRFRLLFLELGLDIDGMAFESDYQPALGRGAFLIDGAYELCRALKPDFRLYIVTNGVSSTQYSRLSASGLDRLMDDVFVSEDAGAQKPQKDFFDYIAARIPGYNPGEALVIGDSLTSDIQGGINAGIDTCWYNPGRESNPLDICADYEIHTLEELPALLEG</sequence>
<evidence type="ECO:0000313" key="1">
    <source>
        <dbReference type="EMBL" id="QCT70379.1"/>
    </source>
</evidence>
<dbReference type="CDD" id="cd04305">
    <property type="entry name" value="HAD_Neu5Ac-Pase_like"/>
    <property type="match status" value="1"/>
</dbReference>
<accession>A0A4P9C4P9</accession>
<dbReference type="InterPro" id="IPR023214">
    <property type="entry name" value="HAD_sf"/>
</dbReference>
<dbReference type="KEGG" id="emt:CPZ25_003275"/>
<protein>
    <submittedName>
        <fullName evidence="1">Noncanonical pyrimidine nucleotidase, YjjG family</fullName>
    </submittedName>
</protein>
<dbReference type="GO" id="GO:0008253">
    <property type="term" value="F:5'-nucleotidase activity"/>
    <property type="evidence" value="ECO:0007669"/>
    <property type="project" value="InterPro"/>
</dbReference>
<dbReference type="SUPFAM" id="SSF56784">
    <property type="entry name" value="HAD-like"/>
    <property type="match status" value="1"/>
</dbReference>
<dbReference type="EMBL" id="CP029487">
    <property type="protein sequence ID" value="QCT70379.1"/>
    <property type="molecule type" value="Genomic_DNA"/>
</dbReference>
<dbReference type="AlphaFoldDB" id="A0A4P9C4P9"/>
<dbReference type="InterPro" id="IPR006439">
    <property type="entry name" value="HAD-SF_hydro_IA"/>
</dbReference>
<proteinExistence type="predicted"/>